<evidence type="ECO:0000256" key="1">
    <source>
        <dbReference type="ARBA" id="ARBA00010617"/>
    </source>
</evidence>
<dbReference type="GO" id="GO:0020037">
    <property type="term" value="F:heme binding"/>
    <property type="evidence" value="ECO:0007669"/>
    <property type="project" value="InterPro"/>
</dbReference>
<name>A0A9Q0FMX5_9ROSI</name>
<dbReference type="Gene3D" id="1.10.630.10">
    <property type="entry name" value="Cytochrome P450"/>
    <property type="match status" value="1"/>
</dbReference>
<dbReference type="PRINTS" id="PR00385">
    <property type="entry name" value="P450"/>
</dbReference>
<evidence type="ECO:0000256" key="2">
    <source>
        <dbReference type="ARBA" id="ARBA00022617"/>
    </source>
</evidence>
<organism evidence="9 10">
    <name type="scientific">Turnera subulata</name>
    <dbReference type="NCBI Taxonomy" id="218843"/>
    <lineage>
        <taxon>Eukaryota</taxon>
        <taxon>Viridiplantae</taxon>
        <taxon>Streptophyta</taxon>
        <taxon>Embryophyta</taxon>
        <taxon>Tracheophyta</taxon>
        <taxon>Spermatophyta</taxon>
        <taxon>Magnoliopsida</taxon>
        <taxon>eudicotyledons</taxon>
        <taxon>Gunneridae</taxon>
        <taxon>Pentapetalae</taxon>
        <taxon>rosids</taxon>
        <taxon>fabids</taxon>
        <taxon>Malpighiales</taxon>
        <taxon>Passifloraceae</taxon>
        <taxon>Turnera</taxon>
    </lineage>
</organism>
<evidence type="ECO:0000256" key="7">
    <source>
        <dbReference type="PIRSR" id="PIRSR602401-1"/>
    </source>
</evidence>
<gene>
    <name evidence="9" type="ORF">Tsubulata_002614</name>
</gene>
<keyword evidence="10" id="KW-1185">Reference proteome</keyword>
<dbReference type="EMBL" id="JAKUCV010004971">
    <property type="protein sequence ID" value="KAJ4833362.1"/>
    <property type="molecule type" value="Genomic_DNA"/>
</dbReference>
<dbReference type="GO" id="GO:0005506">
    <property type="term" value="F:iron ion binding"/>
    <property type="evidence" value="ECO:0007669"/>
    <property type="project" value="InterPro"/>
</dbReference>
<keyword evidence="3 7" id="KW-0479">Metal-binding</keyword>
<dbReference type="AlphaFoldDB" id="A0A9Q0FMX5"/>
<keyword evidence="6 8" id="KW-0503">Monooxygenase</keyword>
<dbReference type="InterPro" id="IPR036396">
    <property type="entry name" value="Cyt_P450_sf"/>
</dbReference>
<feature type="binding site" description="axial binding residue" evidence="7">
    <location>
        <position position="442"/>
    </location>
    <ligand>
        <name>heme</name>
        <dbReference type="ChEBI" id="CHEBI:30413"/>
    </ligand>
    <ligandPart>
        <name>Fe</name>
        <dbReference type="ChEBI" id="CHEBI:18248"/>
    </ligandPart>
</feature>
<dbReference type="FunFam" id="1.10.630.10:FF:000081">
    <property type="entry name" value="Cytochrome P450 CYP81N5"/>
    <property type="match status" value="1"/>
</dbReference>
<comment type="similarity">
    <text evidence="1 8">Belongs to the cytochrome P450 family.</text>
</comment>
<reference evidence="9" key="1">
    <citation type="submission" date="2022-02" db="EMBL/GenBank/DDBJ databases">
        <authorList>
            <person name="Henning P.M."/>
            <person name="McCubbin A.G."/>
            <person name="Shore J.S."/>
        </authorList>
    </citation>
    <scope>NUCLEOTIDE SEQUENCE</scope>
    <source>
        <strain evidence="9">F60SS</strain>
        <tissue evidence="9">Leaves</tissue>
    </source>
</reference>
<reference evidence="9" key="2">
    <citation type="journal article" date="2023" name="Plants (Basel)">
        <title>Annotation of the Turnera subulata (Passifloraceae) Draft Genome Reveals the S-Locus Evolved after the Divergence of Turneroideae from Passifloroideae in a Stepwise Manner.</title>
        <authorList>
            <person name="Henning P.M."/>
            <person name="Roalson E.H."/>
            <person name="Mir W."/>
            <person name="McCubbin A.G."/>
            <person name="Shore J.S."/>
        </authorList>
    </citation>
    <scope>NUCLEOTIDE SEQUENCE</scope>
    <source>
        <strain evidence="9">F60SS</strain>
    </source>
</reference>
<keyword evidence="4 8" id="KW-0560">Oxidoreductase</keyword>
<dbReference type="GO" id="GO:0004497">
    <property type="term" value="F:monooxygenase activity"/>
    <property type="evidence" value="ECO:0007669"/>
    <property type="project" value="UniProtKB-KW"/>
</dbReference>
<keyword evidence="2 7" id="KW-0349">Heme</keyword>
<dbReference type="PROSITE" id="PS00086">
    <property type="entry name" value="CYTOCHROME_P450"/>
    <property type="match status" value="1"/>
</dbReference>
<dbReference type="OrthoDB" id="1055148at2759"/>
<comment type="cofactor">
    <cofactor evidence="7">
        <name>heme</name>
        <dbReference type="ChEBI" id="CHEBI:30413"/>
    </cofactor>
</comment>
<evidence type="ECO:0000256" key="4">
    <source>
        <dbReference type="ARBA" id="ARBA00023002"/>
    </source>
</evidence>
<comment type="caution">
    <text evidence="9">The sequence shown here is derived from an EMBL/GenBank/DDBJ whole genome shotgun (WGS) entry which is preliminary data.</text>
</comment>
<dbReference type="InterPro" id="IPR002401">
    <property type="entry name" value="Cyt_P450_E_grp-I"/>
</dbReference>
<dbReference type="Pfam" id="PF00067">
    <property type="entry name" value="p450"/>
    <property type="match status" value="1"/>
</dbReference>
<dbReference type="PANTHER" id="PTHR47947:SF60">
    <property type="entry name" value="CYTOCHROME P450"/>
    <property type="match status" value="1"/>
</dbReference>
<dbReference type="Proteomes" id="UP001141552">
    <property type="component" value="Unassembled WGS sequence"/>
</dbReference>
<keyword evidence="5 7" id="KW-0408">Iron</keyword>
<sequence length="514" mass="58155">MMAVLFLYIPILFLALYTVTIHFLNKTRNLPPSPFPCLPIIGHLHLLIKKPPVPQTLAKISNKYGPLVSIQLGSRRVVVVSSPAVAEECLTKNDIILANRPCLLFGEYLNYNCTTLAWAPYGDHWRYLRKIASLEILSTHRLQMLSSIRAEEVRSLVSKLFHEHQNGEVVNMRVAFYELTVNILLRMMAGKQYYGEDVSNMEEARRFHEIHAETIRLGGDAVLGDMFPWIVRFKGLKKRLVECQRKRDNLMQFLIEEQRKEMDGFDSSGEEKKNMIQLLLSLQAKEPEYYKDEIIKGLVLILLAAGSGSTSNVMEWSLSLLINHPRVTEKARARIDKYVGHDRLIDESDLPHLTHLHNIVNETMRMYPSAPLTTPHQSSQECVVGGFRIPARTTLVFNLWAIQNDPKLWDDPTVFKPERFEGVEGSRDGFRFMPFGYGRRGCPGEGLALRVAELALGTLIQCFEWESSTVGGGDGGKVDMRVAGAGGGFTMPKAHPLKVLCRPRPCMLNLLSQV</sequence>
<dbReference type="InterPro" id="IPR001128">
    <property type="entry name" value="Cyt_P450"/>
</dbReference>
<dbReference type="PRINTS" id="PR00463">
    <property type="entry name" value="EP450I"/>
</dbReference>
<protein>
    <recommendedName>
        <fullName evidence="11">Cytochrome P450</fullName>
    </recommendedName>
</protein>
<accession>A0A9Q0FMX5</accession>
<evidence type="ECO:0000256" key="3">
    <source>
        <dbReference type="ARBA" id="ARBA00022723"/>
    </source>
</evidence>
<dbReference type="InterPro" id="IPR050651">
    <property type="entry name" value="Plant_Cytochrome_P450_Monoox"/>
</dbReference>
<evidence type="ECO:0000313" key="10">
    <source>
        <dbReference type="Proteomes" id="UP001141552"/>
    </source>
</evidence>
<evidence type="ECO:0000256" key="8">
    <source>
        <dbReference type="RuleBase" id="RU000461"/>
    </source>
</evidence>
<dbReference type="SUPFAM" id="SSF48264">
    <property type="entry name" value="Cytochrome P450"/>
    <property type="match status" value="1"/>
</dbReference>
<dbReference type="PANTHER" id="PTHR47947">
    <property type="entry name" value="CYTOCHROME P450 82C3-RELATED"/>
    <property type="match status" value="1"/>
</dbReference>
<evidence type="ECO:0000256" key="5">
    <source>
        <dbReference type="ARBA" id="ARBA00023004"/>
    </source>
</evidence>
<dbReference type="InterPro" id="IPR017972">
    <property type="entry name" value="Cyt_P450_CS"/>
</dbReference>
<evidence type="ECO:0000256" key="6">
    <source>
        <dbReference type="ARBA" id="ARBA00023033"/>
    </source>
</evidence>
<proteinExistence type="inferred from homology"/>
<dbReference type="GO" id="GO:0016705">
    <property type="term" value="F:oxidoreductase activity, acting on paired donors, with incorporation or reduction of molecular oxygen"/>
    <property type="evidence" value="ECO:0007669"/>
    <property type="project" value="InterPro"/>
</dbReference>
<evidence type="ECO:0008006" key="11">
    <source>
        <dbReference type="Google" id="ProtNLM"/>
    </source>
</evidence>
<evidence type="ECO:0000313" key="9">
    <source>
        <dbReference type="EMBL" id="KAJ4833362.1"/>
    </source>
</evidence>